<evidence type="ECO:0000256" key="3">
    <source>
        <dbReference type="SAM" id="MobiDB-lite"/>
    </source>
</evidence>
<comment type="similarity">
    <text evidence="1">Belongs to the peptidase S33 family.</text>
</comment>
<feature type="compositionally biased region" description="Low complexity" evidence="3">
    <location>
        <begin position="458"/>
        <end position="468"/>
    </location>
</feature>
<dbReference type="EMBL" id="BMAR01000028">
    <property type="protein sequence ID" value="GFR49234.1"/>
    <property type="molecule type" value="Genomic_DNA"/>
</dbReference>
<dbReference type="Proteomes" id="UP001054857">
    <property type="component" value="Unassembled WGS sequence"/>
</dbReference>
<comment type="caution">
    <text evidence="5">The sequence shown here is derived from an EMBL/GenBank/DDBJ whole genome shotgun (WGS) entry which is preliminary data.</text>
</comment>
<dbReference type="InterPro" id="IPR000073">
    <property type="entry name" value="AB_hydrolase_1"/>
</dbReference>
<dbReference type="PANTHER" id="PTHR43248">
    <property type="entry name" value="2-SUCCINYL-6-HYDROXY-2,4-CYCLOHEXADIENE-1-CARBOXYLATE SYNTHASE"/>
    <property type="match status" value="1"/>
</dbReference>
<dbReference type="GO" id="GO:0016787">
    <property type="term" value="F:hydrolase activity"/>
    <property type="evidence" value="ECO:0007669"/>
    <property type="project" value="UniProtKB-KW"/>
</dbReference>
<keyword evidence="2" id="KW-0378">Hydrolase</keyword>
<reference evidence="5 6" key="1">
    <citation type="journal article" date="2021" name="Sci. Rep.">
        <title>Genome sequencing of the multicellular alga Astrephomene provides insights into convergent evolution of germ-soma differentiation.</title>
        <authorList>
            <person name="Yamashita S."/>
            <person name="Yamamoto K."/>
            <person name="Matsuzaki R."/>
            <person name="Suzuki S."/>
            <person name="Yamaguchi H."/>
            <person name="Hirooka S."/>
            <person name="Minakuchi Y."/>
            <person name="Miyagishima S."/>
            <person name="Kawachi M."/>
            <person name="Toyoda A."/>
            <person name="Nozaki H."/>
        </authorList>
    </citation>
    <scope>NUCLEOTIDE SEQUENCE [LARGE SCALE GENOMIC DNA]</scope>
    <source>
        <strain evidence="5 6">NIES-4017</strain>
    </source>
</reference>
<feature type="compositionally biased region" description="Pro residues" evidence="3">
    <location>
        <begin position="226"/>
        <end position="241"/>
    </location>
</feature>
<dbReference type="Pfam" id="PF00561">
    <property type="entry name" value="Abhydrolase_1"/>
    <property type="match status" value="1"/>
</dbReference>
<keyword evidence="6" id="KW-1185">Reference proteome</keyword>
<name>A0AAD3HPP4_9CHLO</name>
<feature type="compositionally biased region" description="Low complexity" evidence="3">
    <location>
        <begin position="359"/>
        <end position="370"/>
    </location>
</feature>
<proteinExistence type="inferred from homology"/>
<sequence length="508" mass="52171">MKCSYLAQAVLPSHASTKWSGLVAALALSQVSETALANALPGTVIPGSARAAHGARLRYLSLSQQHRFSSLAFEEVTAGAPTTEHPVASPSRTLFILHGLLGCGRNWRTWARRLVEGAAATHPPAGGPWRAVLVDLRCHGASTGRPGLHPPHNMHSAAEDVSRLIQEQLGSHAPGAVLGHSLGGKVALALLEQCSTRATAAAPAPAAAAAPHHHQLPVASGAAGTTPPPSLPGSAPPPPTPMSCVEGSSAGAAESAAAAARPQVQAAAGCSHAAAGAAAGAGAAAWCAPPRQLWVLDSQPGLVAAEADVGTGVSRVLRIVHSVPLPVPSRAWLLSHLRQRGLQEHLVSWLASNLTPMKGGQQQQPQQQQGAHGGGHAGAPLTWSFNAQGAGAMYMAYRTTDFWHLLERPPYGTAVHLVQGGRSDRWPSEMQRRLLDAAAAAASPAPGAPAATSCAQPGGRDQGQVAGQVQGGARGSFQHHVLPDAGHWLHVDNPEGLLRLVVPRLGEL</sequence>
<evidence type="ECO:0000256" key="1">
    <source>
        <dbReference type="ARBA" id="ARBA00010088"/>
    </source>
</evidence>
<protein>
    <recommendedName>
        <fullName evidence="4">AB hydrolase-1 domain-containing protein</fullName>
    </recommendedName>
</protein>
<dbReference type="SUPFAM" id="SSF53474">
    <property type="entry name" value="alpha/beta-Hydrolases"/>
    <property type="match status" value="1"/>
</dbReference>
<dbReference type="InterPro" id="IPR029058">
    <property type="entry name" value="AB_hydrolase_fold"/>
</dbReference>
<dbReference type="AlphaFoldDB" id="A0AAD3HPP4"/>
<evidence type="ECO:0000259" key="4">
    <source>
        <dbReference type="Pfam" id="PF00561"/>
    </source>
</evidence>
<feature type="compositionally biased region" description="Low complexity" evidence="3">
    <location>
        <begin position="442"/>
        <end position="451"/>
    </location>
</feature>
<dbReference type="InterPro" id="IPR051601">
    <property type="entry name" value="Serine_prot/Carboxylest_S33"/>
</dbReference>
<dbReference type="Gene3D" id="3.40.50.1820">
    <property type="entry name" value="alpha/beta hydrolase"/>
    <property type="match status" value="2"/>
</dbReference>
<evidence type="ECO:0000313" key="5">
    <source>
        <dbReference type="EMBL" id="GFR49234.1"/>
    </source>
</evidence>
<feature type="region of interest" description="Disordered" evidence="3">
    <location>
        <begin position="205"/>
        <end position="248"/>
    </location>
</feature>
<feature type="region of interest" description="Disordered" evidence="3">
    <location>
        <begin position="356"/>
        <end position="379"/>
    </location>
</feature>
<dbReference type="PANTHER" id="PTHR43248:SF3">
    <property type="entry name" value="AB HYDROLASE-1 DOMAIN-CONTAINING PROTEIN"/>
    <property type="match status" value="1"/>
</dbReference>
<evidence type="ECO:0000256" key="2">
    <source>
        <dbReference type="ARBA" id="ARBA00022801"/>
    </source>
</evidence>
<feature type="domain" description="AB hydrolase-1" evidence="4">
    <location>
        <begin position="93"/>
        <end position="193"/>
    </location>
</feature>
<accession>A0AAD3HPP4</accession>
<organism evidence="5 6">
    <name type="scientific">Astrephomene gubernaculifera</name>
    <dbReference type="NCBI Taxonomy" id="47775"/>
    <lineage>
        <taxon>Eukaryota</taxon>
        <taxon>Viridiplantae</taxon>
        <taxon>Chlorophyta</taxon>
        <taxon>core chlorophytes</taxon>
        <taxon>Chlorophyceae</taxon>
        <taxon>CS clade</taxon>
        <taxon>Chlamydomonadales</taxon>
        <taxon>Astrephomenaceae</taxon>
        <taxon>Astrephomene</taxon>
    </lineage>
</organism>
<gene>
    <name evidence="5" type="ORF">Agub_g11233</name>
</gene>
<evidence type="ECO:0000313" key="6">
    <source>
        <dbReference type="Proteomes" id="UP001054857"/>
    </source>
</evidence>
<feature type="region of interest" description="Disordered" evidence="3">
    <location>
        <begin position="442"/>
        <end position="470"/>
    </location>
</feature>